<name>A0A6P8WCU5_DROAB</name>
<evidence type="ECO:0000256" key="2">
    <source>
        <dbReference type="SAM" id="Phobius"/>
    </source>
</evidence>
<keyword evidence="2" id="KW-0472">Membrane</keyword>
<accession>A0A6P8WCU5</accession>
<keyword evidence="2" id="KW-1133">Transmembrane helix</keyword>
<feature type="compositionally biased region" description="Pro residues" evidence="1">
    <location>
        <begin position="178"/>
        <end position="187"/>
    </location>
</feature>
<gene>
    <name evidence="4" type="primary">LOC117566108</name>
</gene>
<dbReference type="RefSeq" id="XP_034101469.2">
    <property type="nucleotide sequence ID" value="XM_034245578.2"/>
</dbReference>
<organism evidence="3 4">
    <name type="scientific">Drosophila albomicans</name>
    <name type="common">Fruit fly</name>
    <dbReference type="NCBI Taxonomy" id="7291"/>
    <lineage>
        <taxon>Eukaryota</taxon>
        <taxon>Metazoa</taxon>
        <taxon>Ecdysozoa</taxon>
        <taxon>Arthropoda</taxon>
        <taxon>Hexapoda</taxon>
        <taxon>Insecta</taxon>
        <taxon>Pterygota</taxon>
        <taxon>Neoptera</taxon>
        <taxon>Endopterygota</taxon>
        <taxon>Diptera</taxon>
        <taxon>Brachycera</taxon>
        <taxon>Muscomorpha</taxon>
        <taxon>Ephydroidea</taxon>
        <taxon>Drosophilidae</taxon>
        <taxon>Drosophila</taxon>
    </lineage>
</organism>
<feature type="compositionally biased region" description="Polar residues" evidence="1">
    <location>
        <begin position="156"/>
        <end position="174"/>
    </location>
</feature>
<feature type="transmembrane region" description="Helical" evidence="2">
    <location>
        <begin position="47"/>
        <end position="70"/>
    </location>
</feature>
<protein>
    <submittedName>
        <fullName evidence="4">Uncharacterized protein LOC117566108</fullName>
    </submittedName>
</protein>
<evidence type="ECO:0000313" key="3">
    <source>
        <dbReference type="Proteomes" id="UP000515160"/>
    </source>
</evidence>
<keyword evidence="2" id="KW-0812">Transmembrane</keyword>
<reference evidence="4" key="1">
    <citation type="submission" date="2025-08" db="UniProtKB">
        <authorList>
            <consortium name="RefSeq"/>
        </authorList>
    </citation>
    <scope>IDENTIFICATION</scope>
    <source>
        <strain evidence="4">15112-1751.03</strain>
        <tissue evidence="4">Whole Adult</tissue>
    </source>
</reference>
<evidence type="ECO:0000313" key="4">
    <source>
        <dbReference type="RefSeq" id="XP_034101469.2"/>
    </source>
</evidence>
<feature type="transmembrane region" description="Helical" evidence="2">
    <location>
        <begin position="7"/>
        <end position="27"/>
    </location>
</feature>
<feature type="region of interest" description="Disordered" evidence="1">
    <location>
        <begin position="148"/>
        <end position="192"/>
    </location>
</feature>
<proteinExistence type="predicted"/>
<dbReference type="OrthoDB" id="7846393at2759"/>
<evidence type="ECO:0000256" key="1">
    <source>
        <dbReference type="SAM" id="MobiDB-lite"/>
    </source>
</evidence>
<sequence length="224" mass="25855">MFQKRIIEVFTLLFYWMVITPAIYQYCKTQNWILWDLNKPFQSFSDHATFALCLLAGYVTFYRIVIFIYMKLKVCDVKMWHKLKKTQEDPESQLSDKSHYQAVSTENLDTVDGHKADKMMPKVIRTISHPLLIESDLARIHIKHETRPLRSATLPREQQQRLGQNQISSPTPSLRSAPPVPATPPRTPGMARKLSHGVIMSPDVLMGTTTHHSHHSHLRQGVKT</sequence>
<dbReference type="AlphaFoldDB" id="A0A6P8WCU5"/>
<dbReference type="Proteomes" id="UP000515160">
    <property type="component" value="Chromosome 2L"/>
</dbReference>
<keyword evidence="3" id="KW-1185">Reference proteome</keyword>
<dbReference type="GeneID" id="117566108"/>